<protein>
    <submittedName>
        <fullName evidence="1">Uncharacterized protein</fullName>
    </submittedName>
</protein>
<sequence>MSSLPVVPSANVFHFPAFGGQTLECFLLSDTPLMSSPLHHRFTHNEGIHGHVSAASVSRSNETGTLLWKTRDE</sequence>
<evidence type="ECO:0000313" key="2">
    <source>
        <dbReference type="Proteomes" id="UP001488805"/>
    </source>
</evidence>
<dbReference type="Proteomes" id="UP001488805">
    <property type="component" value="Unassembled WGS sequence"/>
</dbReference>
<evidence type="ECO:0000313" key="1">
    <source>
        <dbReference type="EMBL" id="KAK9514724.1"/>
    </source>
</evidence>
<comment type="caution">
    <text evidence="1">The sequence shown here is derived from an EMBL/GenBank/DDBJ whole genome shotgun (WGS) entry which is preliminary data.</text>
</comment>
<name>A0AAW1DX59_ZOAVI</name>
<gene>
    <name evidence="1" type="ORF">VZT92_025416</name>
</gene>
<accession>A0AAW1DX59</accession>
<keyword evidence="2" id="KW-1185">Reference proteome</keyword>
<dbReference type="EMBL" id="JBCEZU010000586">
    <property type="protein sequence ID" value="KAK9514724.1"/>
    <property type="molecule type" value="Genomic_DNA"/>
</dbReference>
<organism evidence="1 2">
    <name type="scientific">Zoarces viviparus</name>
    <name type="common">Viviparous eelpout</name>
    <name type="synonym">Blennius viviparus</name>
    <dbReference type="NCBI Taxonomy" id="48416"/>
    <lineage>
        <taxon>Eukaryota</taxon>
        <taxon>Metazoa</taxon>
        <taxon>Chordata</taxon>
        <taxon>Craniata</taxon>
        <taxon>Vertebrata</taxon>
        <taxon>Euteleostomi</taxon>
        <taxon>Actinopterygii</taxon>
        <taxon>Neopterygii</taxon>
        <taxon>Teleostei</taxon>
        <taxon>Neoteleostei</taxon>
        <taxon>Acanthomorphata</taxon>
        <taxon>Eupercaria</taxon>
        <taxon>Perciformes</taxon>
        <taxon>Cottioidei</taxon>
        <taxon>Zoarcales</taxon>
        <taxon>Zoarcidae</taxon>
        <taxon>Zoarcinae</taxon>
        <taxon>Zoarces</taxon>
    </lineage>
</organism>
<dbReference type="AlphaFoldDB" id="A0AAW1DX59"/>
<reference evidence="1 2" key="1">
    <citation type="journal article" date="2024" name="Genome Biol. Evol.">
        <title>Chromosome-level genome assembly of the viviparous eelpout Zoarces viviparus.</title>
        <authorList>
            <person name="Fuhrmann N."/>
            <person name="Brasseur M.V."/>
            <person name="Bakowski C.E."/>
            <person name="Podsiadlowski L."/>
            <person name="Prost S."/>
            <person name="Krehenwinkel H."/>
            <person name="Mayer C."/>
        </authorList>
    </citation>
    <scope>NUCLEOTIDE SEQUENCE [LARGE SCALE GENOMIC DNA]</scope>
    <source>
        <strain evidence="1">NO-MEL_2022_Ind0_liver</strain>
    </source>
</reference>
<proteinExistence type="predicted"/>